<dbReference type="AlphaFoldDB" id="A0A820VLI7"/>
<feature type="region of interest" description="Disordered" evidence="1">
    <location>
        <begin position="83"/>
        <end position="127"/>
    </location>
</feature>
<dbReference type="Proteomes" id="UP000663866">
    <property type="component" value="Unassembled WGS sequence"/>
</dbReference>
<feature type="compositionally biased region" description="Polar residues" evidence="1">
    <location>
        <begin position="103"/>
        <end position="127"/>
    </location>
</feature>
<comment type="caution">
    <text evidence="2">The sequence shown here is derived from an EMBL/GenBank/DDBJ whole genome shotgun (WGS) entry which is preliminary data.</text>
</comment>
<protein>
    <submittedName>
        <fullName evidence="2">Uncharacterized protein</fullName>
    </submittedName>
</protein>
<name>A0A820VLI7_9BILA</name>
<sequence length="127" mass="14285">MCHRLLEEPLTGQTQNMNTVDDEFCLIRCSDKNDFDIVPKRCFSTPSNTIEIYQTYPVEINGNQCEATVILKGTKEDCERLQHNIRSKPSTDAPTARSDRTAESNTEQSTTITSSEPLVPTNVNEES</sequence>
<reference evidence="2" key="1">
    <citation type="submission" date="2021-02" db="EMBL/GenBank/DDBJ databases">
        <authorList>
            <person name="Nowell W R."/>
        </authorList>
    </citation>
    <scope>NUCLEOTIDE SEQUENCE</scope>
</reference>
<dbReference type="EMBL" id="CAJOBG010053449">
    <property type="protein sequence ID" value="CAF4501918.1"/>
    <property type="molecule type" value="Genomic_DNA"/>
</dbReference>
<evidence type="ECO:0000313" key="3">
    <source>
        <dbReference type="EMBL" id="CAF4997106.1"/>
    </source>
</evidence>
<proteinExistence type="predicted"/>
<gene>
    <name evidence="3" type="ORF">GIL414_LOCUS57018</name>
    <name evidence="2" type="ORF">OVN521_LOCUS40795</name>
</gene>
<organism evidence="2 4">
    <name type="scientific">Rotaria magnacalcarata</name>
    <dbReference type="NCBI Taxonomy" id="392030"/>
    <lineage>
        <taxon>Eukaryota</taxon>
        <taxon>Metazoa</taxon>
        <taxon>Spiralia</taxon>
        <taxon>Gnathifera</taxon>
        <taxon>Rotifera</taxon>
        <taxon>Eurotatoria</taxon>
        <taxon>Bdelloidea</taxon>
        <taxon>Philodinida</taxon>
        <taxon>Philodinidae</taxon>
        <taxon>Rotaria</taxon>
    </lineage>
</organism>
<evidence type="ECO:0000313" key="4">
    <source>
        <dbReference type="Proteomes" id="UP000663866"/>
    </source>
</evidence>
<feature type="non-terminal residue" evidence="2">
    <location>
        <position position="1"/>
    </location>
</feature>
<evidence type="ECO:0000313" key="2">
    <source>
        <dbReference type="EMBL" id="CAF4501918.1"/>
    </source>
</evidence>
<accession>A0A820VLI7</accession>
<dbReference type="EMBL" id="CAJOBJ010206031">
    <property type="protein sequence ID" value="CAF4997106.1"/>
    <property type="molecule type" value="Genomic_DNA"/>
</dbReference>
<keyword evidence="4" id="KW-1185">Reference proteome</keyword>
<dbReference type="Proteomes" id="UP000681720">
    <property type="component" value="Unassembled WGS sequence"/>
</dbReference>
<evidence type="ECO:0000256" key="1">
    <source>
        <dbReference type="SAM" id="MobiDB-lite"/>
    </source>
</evidence>